<evidence type="ECO:0000313" key="2">
    <source>
        <dbReference type="EMBL" id="CAA9321607.1"/>
    </source>
</evidence>
<feature type="non-terminal residue" evidence="2">
    <location>
        <position position="1"/>
    </location>
</feature>
<sequence length="93" mass="9082">DQPHHGVLRRPSPADGGAVPDDGRHGLRLVAGHPQGRGPAAFHPHLPGGGRLPRRQRGGDRAAGGGAHRGAGGRARGAAEGGGAGGGWPGGAH</sequence>
<name>A0A6J4L2S6_9BACT</name>
<dbReference type="EMBL" id="CADCTV010000355">
    <property type="protein sequence ID" value="CAA9321607.1"/>
    <property type="molecule type" value="Genomic_DNA"/>
</dbReference>
<evidence type="ECO:0000256" key="1">
    <source>
        <dbReference type="SAM" id="MobiDB-lite"/>
    </source>
</evidence>
<accession>A0A6J4L2S6</accession>
<proteinExistence type="predicted"/>
<feature type="compositionally biased region" description="Gly residues" evidence="1">
    <location>
        <begin position="61"/>
        <end position="93"/>
    </location>
</feature>
<feature type="non-terminal residue" evidence="2">
    <location>
        <position position="93"/>
    </location>
</feature>
<feature type="region of interest" description="Disordered" evidence="1">
    <location>
        <begin position="1"/>
        <end position="93"/>
    </location>
</feature>
<organism evidence="2">
    <name type="scientific">uncultured Gemmatimonadota bacterium</name>
    <dbReference type="NCBI Taxonomy" id="203437"/>
    <lineage>
        <taxon>Bacteria</taxon>
        <taxon>Pseudomonadati</taxon>
        <taxon>Gemmatimonadota</taxon>
        <taxon>environmental samples</taxon>
    </lineage>
</organism>
<reference evidence="2" key="1">
    <citation type="submission" date="2020-02" db="EMBL/GenBank/DDBJ databases">
        <authorList>
            <person name="Meier V. D."/>
        </authorList>
    </citation>
    <scope>NUCLEOTIDE SEQUENCE</scope>
    <source>
        <strain evidence="2">AVDCRST_MAG89</strain>
    </source>
</reference>
<dbReference type="AlphaFoldDB" id="A0A6J4L2S6"/>
<gene>
    <name evidence="2" type="ORF">AVDCRST_MAG89-1665</name>
</gene>
<protein>
    <submittedName>
        <fullName evidence="2">Uncharacterized protein</fullName>
    </submittedName>
</protein>